<keyword evidence="1" id="KW-0732">Signal</keyword>
<organism evidence="2">
    <name type="scientific">Caldithrix abyssi</name>
    <dbReference type="NCBI Taxonomy" id="187145"/>
    <lineage>
        <taxon>Bacteria</taxon>
        <taxon>Pseudomonadati</taxon>
        <taxon>Calditrichota</taxon>
        <taxon>Calditrichia</taxon>
        <taxon>Calditrichales</taxon>
        <taxon>Calditrichaceae</taxon>
        <taxon>Caldithrix</taxon>
    </lineage>
</organism>
<dbReference type="EMBL" id="DROD01000708">
    <property type="protein sequence ID" value="HHJ53761.1"/>
    <property type="molecule type" value="Genomic_DNA"/>
</dbReference>
<gene>
    <name evidence="2" type="ORF">ENJ89_11245</name>
</gene>
<dbReference type="AlphaFoldDB" id="A0A7V5PR95"/>
<evidence type="ECO:0000256" key="1">
    <source>
        <dbReference type="SAM" id="SignalP"/>
    </source>
</evidence>
<evidence type="ECO:0000313" key="2">
    <source>
        <dbReference type="EMBL" id="HHJ53761.1"/>
    </source>
</evidence>
<feature type="signal peptide" evidence="1">
    <location>
        <begin position="1"/>
        <end position="19"/>
    </location>
</feature>
<feature type="chain" id="PRO_5030907790" description="Porin" evidence="1">
    <location>
        <begin position="20"/>
        <end position="350"/>
    </location>
</feature>
<dbReference type="SUPFAM" id="SSF56935">
    <property type="entry name" value="Porins"/>
    <property type="match status" value="1"/>
</dbReference>
<accession>A0A7V5PR95</accession>
<protein>
    <recommendedName>
        <fullName evidence="3">Porin</fullName>
    </recommendedName>
</protein>
<dbReference type="Proteomes" id="UP000886124">
    <property type="component" value="Unassembled WGS sequence"/>
</dbReference>
<name>A0A7V5PR95_CALAY</name>
<evidence type="ECO:0008006" key="3">
    <source>
        <dbReference type="Google" id="ProtNLM"/>
    </source>
</evidence>
<sequence length="350" mass="38900">MKKLLTLVMVFAFAAGLYAQISLSGSAQVRPRLDLKSQGKFEKSDMYYMYRMRLNISANIGDGWYAKARLAHWNYAEYAFTNGLEMDWPDKNINRRPYVSFTQLVIGVNKDNWGAKGGILPQNGLKNPMLDIHYFPTKMVDIPWTINGVAARFGLGGWIKAGPGKLNINATKDANNFTEKDATGATVADAHDTYTFGFDYALKLAGFSVQPAFYYTWADKNLAAPMTYGVNISTPKFGPISFGATAAMTTQGVDAAGKYDGMLVRVKANGKLGPGGFTVWYDYATRTDKGAADVDTKYGYLWVMYKYTAYKGDHGSVLIAPRWRMLTKTVGSGDTFTRHKIECLFVLKFK</sequence>
<comment type="caution">
    <text evidence="2">The sequence shown here is derived from an EMBL/GenBank/DDBJ whole genome shotgun (WGS) entry which is preliminary data.</text>
</comment>
<proteinExistence type="predicted"/>
<reference evidence="2" key="1">
    <citation type="journal article" date="2020" name="mSystems">
        <title>Genome- and Community-Level Interaction Insights into Carbon Utilization and Element Cycling Functions of Hydrothermarchaeota in Hydrothermal Sediment.</title>
        <authorList>
            <person name="Zhou Z."/>
            <person name="Liu Y."/>
            <person name="Xu W."/>
            <person name="Pan J."/>
            <person name="Luo Z.H."/>
            <person name="Li M."/>
        </authorList>
    </citation>
    <scope>NUCLEOTIDE SEQUENCE [LARGE SCALE GENOMIC DNA]</scope>
    <source>
        <strain evidence="2">HyVt-527</strain>
    </source>
</reference>